<dbReference type="PaxDb" id="2903-EOD06392"/>
<dbReference type="SUPFAM" id="SSF48403">
    <property type="entry name" value="Ankyrin repeat"/>
    <property type="match status" value="1"/>
</dbReference>
<organism evidence="1 2">
    <name type="scientific">Emiliania huxleyi (strain CCMP1516)</name>
    <dbReference type="NCBI Taxonomy" id="280463"/>
    <lineage>
        <taxon>Eukaryota</taxon>
        <taxon>Haptista</taxon>
        <taxon>Haptophyta</taxon>
        <taxon>Prymnesiophyceae</taxon>
        <taxon>Isochrysidales</taxon>
        <taxon>Noelaerhabdaceae</taxon>
        <taxon>Emiliania</taxon>
    </lineage>
</organism>
<dbReference type="InterPro" id="IPR002110">
    <property type="entry name" value="Ankyrin_rpt"/>
</dbReference>
<dbReference type="RefSeq" id="XP_005758821.1">
    <property type="nucleotide sequence ID" value="XM_005758764.1"/>
</dbReference>
<sequence>MGPIFPHAADVCVCGAAEIYHTLGFFEVALSNAPYSDSDKARGCANLGRNASGSPISVLRGWVGGFPGARGGQQPACIPTGDAAAGLAFKVREGVSPLLVYAANSVDWYPSQGLSNDTGAQIASLLLAHGADPNEIGPANNTAIAEASARGDVGFVELLLRHGADPRGQRGGSTPGQCKMGAACFFYHGEDDVSTPERPIPVPKWLADQAKQEGIDVIEDGSAAFALLVAGVVCAVL</sequence>
<dbReference type="Pfam" id="PF00023">
    <property type="entry name" value="Ank"/>
    <property type="match status" value="1"/>
</dbReference>
<reference evidence="1" key="2">
    <citation type="submission" date="2024-10" db="UniProtKB">
        <authorList>
            <consortium name="EnsemblProtists"/>
        </authorList>
    </citation>
    <scope>IDENTIFICATION</scope>
</reference>
<evidence type="ECO:0000313" key="2">
    <source>
        <dbReference type="Proteomes" id="UP000013827"/>
    </source>
</evidence>
<dbReference type="Gene3D" id="1.25.40.20">
    <property type="entry name" value="Ankyrin repeat-containing domain"/>
    <property type="match status" value="1"/>
</dbReference>
<dbReference type="GeneID" id="17252570"/>
<dbReference type="InterPro" id="IPR036770">
    <property type="entry name" value="Ankyrin_rpt-contain_sf"/>
</dbReference>
<dbReference type="KEGG" id="ehx:EMIHUDRAFT_219274"/>
<proteinExistence type="predicted"/>
<reference evidence="2" key="1">
    <citation type="journal article" date="2013" name="Nature">
        <title>Pan genome of the phytoplankton Emiliania underpins its global distribution.</title>
        <authorList>
            <person name="Read B.A."/>
            <person name="Kegel J."/>
            <person name="Klute M.J."/>
            <person name="Kuo A."/>
            <person name="Lefebvre S.C."/>
            <person name="Maumus F."/>
            <person name="Mayer C."/>
            <person name="Miller J."/>
            <person name="Monier A."/>
            <person name="Salamov A."/>
            <person name="Young J."/>
            <person name="Aguilar M."/>
            <person name="Claverie J.M."/>
            <person name="Frickenhaus S."/>
            <person name="Gonzalez K."/>
            <person name="Herman E.K."/>
            <person name="Lin Y.C."/>
            <person name="Napier J."/>
            <person name="Ogata H."/>
            <person name="Sarno A.F."/>
            <person name="Shmutz J."/>
            <person name="Schroeder D."/>
            <person name="de Vargas C."/>
            <person name="Verret F."/>
            <person name="von Dassow P."/>
            <person name="Valentin K."/>
            <person name="Van de Peer Y."/>
            <person name="Wheeler G."/>
            <person name="Dacks J.B."/>
            <person name="Delwiche C.F."/>
            <person name="Dyhrman S.T."/>
            <person name="Glockner G."/>
            <person name="John U."/>
            <person name="Richards T."/>
            <person name="Worden A.Z."/>
            <person name="Zhang X."/>
            <person name="Grigoriev I.V."/>
            <person name="Allen A.E."/>
            <person name="Bidle K."/>
            <person name="Borodovsky M."/>
            <person name="Bowler C."/>
            <person name="Brownlee C."/>
            <person name="Cock J.M."/>
            <person name="Elias M."/>
            <person name="Gladyshev V.N."/>
            <person name="Groth M."/>
            <person name="Guda C."/>
            <person name="Hadaegh A."/>
            <person name="Iglesias-Rodriguez M.D."/>
            <person name="Jenkins J."/>
            <person name="Jones B.M."/>
            <person name="Lawson T."/>
            <person name="Leese F."/>
            <person name="Lindquist E."/>
            <person name="Lobanov A."/>
            <person name="Lomsadze A."/>
            <person name="Malik S.B."/>
            <person name="Marsh M.E."/>
            <person name="Mackinder L."/>
            <person name="Mock T."/>
            <person name="Mueller-Roeber B."/>
            <person name="Pagarete A."/>
            <person name="Parker M."/>
            <person name="Probert I."/>
            <person name="Quesneville H."/>
            <person name="Raines C."/>
            <person name="Rensing S.A."/>
            <person name="Riano-Pachon D.M."/>
            <person name="Richier S."/>
            <person name="Rokitta S."/>
            <person name="Shiraiwa Y."/>
            <person name="Soanes D.M."/>
            <person name="van der Giezen M."/>
            <person name="Wahlund T.M."/>
            <person name="Williams B."/>
            <person name="Wilson W."/>
            <person name="Wolfe G."/>
            <person name="Wurch L.L."/>
        </authorList>
    </citation>
    <scope>NUCLEOTIDE SEQUENCE</scope>
</reference>
<dbReference type="Proteomes" id="UP000013827">
    <property type="component" value="Unassembled WGS sequence"/>
</dbReference>
<protein>
    <recommendedName>
        <fullName evidence="3">Ankyrin repeat protein</fullName>
    </recommendedName>
</protein>
<evidence type="ECO:0000313" key="1">
    <source>
        <dbReference type="EnsemblProtists" id="EOD06392"/>
    </source>
</evidence>
<accession>A0A0D3I557</accession>
<dbReference type="HOGENOM" id="CLU_1172546_0_0_1"/>
<dbReference type="AlphaFoldDB" id="A0A0D3I557"/>
<evidence type="ECO:0008006" key="3">
    <source>
        <dbReference type="Google" id="ProtNLM"/>
    </source>
</evidence>
<dbReference type="EnsemblProtists" id="EOD06392">
    <property type="protein sequence ID" value="EOD06392"/>
    <property type="gene ID" value="EMIHUDRAFT_219274"/>
</dbReference>
<dbReference type="SMART" id="SM00248">
    <property type="entry name" value="ANK"/>
    <property type="match status" value="2"/>
</dbReference>
<name>A0A0D3I557_EMIH1</name>
<keyword evidence="2" id="KW-1185">Reference proteome</keyword>